<reference evidence="2" key="2">
    <citation type="submission" date="2010-01" db="EMBL/GenBank/DDBJ databases">
        <authorList>
            <consortium name="International Glossina Genome Initiative"/>
            <person name="da Silva J."/>
            <person name="Ribeiro J.M.C."/>
            <person name="Abbeele J.V."/>
            <person name="Attardo G."/>
            <person name="Hao Z."/>
            <person name="Haines L.R."/>
            <person name="Soares M.B."/>
            <person name="Berriman M."/>
            <person name="Aksoy S."/>
            <person name="Lehane M.J."/>
        </authorList>
    </citation>
    <scope>NUCLEOTIDE SEQUENCE</scope>
    <source>
        <tissue evidence="2">Salivary gland</tissue>
    </source>
</reference>
<feature type="signal peptide" evidence="1">
    <location>
        <begin position="1"/>
        <end position="15"/>
    </location>
</feature>
<name>D3TSK7_GLOMM</name>
<evidence type="ECO:0000256" key="1">
    <source>
        <dbReference type="SAM" id="SignalP"/>
    </source>
</evidence>
<evidence type="ECO:0000313" key="2">
    <source>
        <dbReference type="EMBL" id="ADD20685.1"/>
    </source>
</evidence>
<organism evidence="2">
    <name type="scientific">Glossina morsitans morsitans</name>
    <name type="common">Savannah tsetse fly</name>
    <dbReference type="NCBI Taxonomy" id="37546"/>
    <lineage>
        <taxon>Eukaryota</taxon>
        <taxon>Metazoa</taxon>
        <taxon>Ecdysozoa</taxon>
        <taxon>Arthropoda</taxon>
        <taxon>Hexapoda</taxon>
        <taxon>Insecta</taxon>
        <taxon>Pterygota</taxon>
        <taxon>Neoptera</taxon>
        <taxon>Endopterygota</taxon>
        <taxon>Diptera</taxon>
        <taxon>Brachycera</taxon>
        <taxon>Muscomorpha</taxon>
        <taxon>Hippoboscoidea</taxon>
        <taxon>Glossinidae</taxon>
        <taxon>Glossina</taxon>
    </lineage>
</organism>
<feature type="chain" id="PRO_5012994379" evidence="1">
    <location>
        <begin position="16"/>
        <end position="63"/>
    </location>
</feature>
<proteinExistence type="evidence at transcript level"/>
<protein>
    <submittedName>
        <fullName evidence="2">Hypothetical secreted peptide</fullName>
    </submittedName>
</protein>
<dbReference type="AlphaFoldDB" id="D3TSK7"/>
<sequence length="63" mass="6954">MSVCLVFLLFSQITGRNFLNILMKFGILMCFGPRTNAIGNGSDRTTFSTTSRATPYCQKPTNA</sequence>
<accession>D3TSK7</accession>
<dbReference type="EMBL" id="EZ424409">
    <property type="protein sequence ID" value="ADD20685.1"/>
    <property type="molecule type" value="mRNA"/>
</dbReference>
<reference evidence="2" key="1">
    <citation type="journal article" date="2010" name="BMC Genomics">
        <title>An insight into the sialome of Glossina morsitans morsitans.</title>
        <authorList>
            <person name="Alves-Silva J."/>
            <person name="Ribeiro J.M."/>
            <person name="Van Den Abbeele J."/>
            <person name="Attardo G."/>
            <person name="Hao Z."/>
            <person name="Haines L.R."/>
            <person name="Soares M.B."/>
            <person name="Berriman M."/>
            <person name="Aksoy S."/>
            <person name="Lehane M.J."/>
        </authorList>
    </citation>
    <scope>NUCLEOTIDE SEQUENCE</scope>
    <source>
        <tissue evidence="2">Salivary gland</tissue>
    </source>
</reference>
<keyword evidence="1" id="KW-0732">Signal</keyword>